<dbReference type="InterPro" id="IPR043128">
    <property type="entry name" value="Rev_trsase/Diguanyl_cyclase"/>
</dbReference>
<dbReference type="Pfam" id="PF00078">
    <property type="entry name" value="RVT_1"/>
    <property type="match status" value="1"/>
</dbReference>
<reference evidence="4" key="1">
    <citation type="journal article" date="2014" name="Nat. Commun.">
        <title>Genome sequence of mungbean and insights into evolution within Vigna species.</title>
        <authorList>
            <person name="Kang Y.J."/>
            <person name="Kim S.K."/>
            <person name="Kim M.Y."/>
            <person name="Lestari P."/>
            <person name="Kim K.H."/>
            <person name="Ha B.K."/>
            <person name="Jun T.H."/>
            <person name="Hwang W.J."/>
            <person name="Lee T."/>
            <person name="Lee J."/>
            <person name="Shim S."/>
            <person name="Yoon M.Y."/>
            <person name="Jang Y.E."/>
            <person name="Han K.S."/>
            <person name="Taeprayoon P."/>
            <person name="Yoon N."/>
            <person name="Somta P."/>
            <person name="Tanya P."/>
            <person name="Kim K.S."/>
            <person name="Gwag J.G."/>
            <person name="Moon J.K."/>
            <person name="Lee Y.H."/>
            <person name="Park B.S."/>
            <person name="Bombarely A."/>
            <person name="Doyle J.J."/>
            <person name="Jackson S.A."/>
            <person name="Schafleitner R."/>
            <person name="Srinives P."/>
            <person name="Varshney R.K."/>
            <person name="Lee S.H."/>
        </authorList>
    </citation>
    <scope>NUCLEOTIDE SEQUENCE [LARGE SCALE GENOMIC DNA]</scope>
    <source>
        <strain evidence="4">cv. VC1973A</strain>
    </source>
</reference>
<protein>
    <submittedName>
        <fullName evidence="5">Uncharacterized protein LOC106770199</fullName>
    </submittedName>
</protein>
<evidence type="ECO:0000259" key="3">
    <source>
        <dbReference type="Pfam" id="PF17919"/>
    </source>
</evidence>
<feature type="domain" description="RNase H type-1" evidence="2">
    <location>
        <begin position="275"/>
        <end position="392"/>
    </location>
</feature>
<dbReference type="KEGG" id="vra:106770199"/>
<dbReference type="Pfam" id="PF17919">
    <property type="entry name" value="RT_RNaseH_2"/>
    <property type="match status" value="1"/>
</dbReference>
<dbReference type="InterPro" id="IPR036397">
    <property type="entry name" value="RNaseH_sf"/>
</dbReference>
<dbReference type="InterPro" id="IPR041577">
    <property type="entry name" value="RT_RNaseH_2"/>
</dbReference>
<keyword evidence="4" id="KW-1185">Reference proteome</keyword>
<dbReference type="Gene3D" id="1.10.340.70">
    <property type="match status" value="1"/>
</dbReference>
<gene>
    <name evidence="5" type="primary">LOC106770199</name>
</gene>
<organism evidence="4 5">
    <name type="scientific">Vigna radiata var. radiata</name>
    <name type="common">Mung bean</name>
    <name type="synonym">Phaseolus aureus</name>
    <dbReference type="NCBI Taxonomy" id="3916"/>
    <lineage>
        <taxon>Eukaryota</taxon>
        <taxon>Viridiplantae</taxon>
        <taxon>Streptophyta</taxon>
        <taxon>Embryophyta</taxon>
        <taxon>Tracheophyta</taxon>
        <taxon>Spermatophyta</taxon>
        <taxon>Magnoliopsida</taxon>
        <taxon>eudicotyledons</taxon>
        <taxon>Gunneridae</taxon>
        <taxon>Pentapetalae</taxon>
        <taxon>rosids</taxon>
        <taxon>fabids</taxon>
        <taxon>Fabales</taxon>
        <taxon>Fabaceae</taxon>
        <taxon>Papilionoideae</taxon>
        <taxon>50 kb inversion clade</taxon>
        <taxon>NPAAA clade</taxon>
        <taxon>indigoferoid/millettioid clade</taxon>
        <taxon>Phaseoleae</taxon>
        <taxon>Vigna</taxon>
    </lineage>
</organism>
<evidence type="ECO:0000313" key="4">
    <source>
        <dbReference type="Proteomes" id="UP000087766"/>
    </source>
</evidence>
<evidence type="ECO:0000259" key="1">
    <source>
        <dbReference type="Pfam" id="PF00078"/>
    </source>
</evidence>
<feature type="domain" description="Reverse transcriptase/retrotransposon-derived protein RNase H-like" evidence="3">
    <location>
        <begin position="112"/>
        <end position="209"/>
    </location>
</feature>
<reference evidence="5" key="2">
    <citation type="submission" date="2025-08" db="UniProtKB">
        <authorList>
            <consortium name="RefSeq"/>
        </authorList>
    </citation>
    <scope>IDENTIFICATION</scope>
    <source>
        <tissue evidence="5">Leaf</tissue>
    </source>
</reference>
<dbReference type="Gene3D" id="3.30.70.270">
    <property type="match status" value="2"/>
</dbReference>
<sequence>MKVYVDDMVIRSRSVEEHVKDLEEVFVQVRKFHMRWNPSKCTFGVQTGKFLGFMLTAWGIETNHDKCRAVLEMRSLQRLVGRLTVLSRFIPRLVEHIKPIIKVMKKGAQVCWDNCCEVAFEEVKKILTEPPVMGQPEPNQELQVFLAISDEAINAALVQEEPELKLVYFVSRGLKEAEIRYQRVEKVALSLLYAARRLKPYFQGHQIVVQTDYPIAKVLRKPDLVGRLVGWSIKLSEFGLRYEPRGSVRGQHLAEFSVELLAEADESFCWKLSIDGSSNRQGRGTGVVLEGPNELMIEQSLIFKFKISNNQTEYEALLAGLELARDLGAEYLDYRKDSQLVKRHMRGTFQIKDGQLLQYFHKAKQLETCFRSIEIKHVPRKKNSRADMLSKLATGKEKGHLSSVIRQVLEKPTVECFNVRSLGGQTSWKEEIIRLIKEPDEGGSLQIEDVKKIARYCMVGDDLYRCGYTTPLLKCLDEEEAKYVMRELHEGICGRHTGGRALRARILRAGYFWITLEKDCMTFTQKFLACQKHGNVFHAPAAELNHIMFPWSFAQW</sequence>
<feature type="domain" description="Reverse transcriptase" evidence="1">
    <location>
        <begin position="3"/>
        <end position="54"/>
    </location>
</feature>
<dbReference type="InterPro" id="IPR002156">
    <property type="entry name" value="RNaseH_domain"/>
</dbReference>
<evidence type="ECO:0000259" key="2">
    <source>
        <dbReference type="Pfam" id="PF13456"/>
    </source>
</evidence>
<dbReference type="SUPFAM" id="SSF56672">
    <property type="entry name" value="DNA/RNA polymerases"/>
    <property type="match status" value="1"/>
</dbReference>
<accession>A0A1S3UZI9</accession>
<dbReference type="Pfam" id="PF13456">
    <property type="entry name" value="RVT_3"/>
    <property type="match status" value="1"/>
</dbReference>
<dbReference type="PANTHER" id="PTHR48475:SF1">
    <property type="entry name" value="RNASE H TYPE-1 DOMAIN-CONTAINING PROTEIN"/>
    <property type="match status" value="1"/>
</dbReference>
<dbReference type="CDD" id="cd09279">
    <property type="entry name" value="RNase_HI_like"/>
    <property type="match status" value="1"/>
</dbReference>
<dbReference type="RefSeq" id="XP_014511508.1">
    <property type="nucleotide sequence ID" value="XM_014656022.1"/>
</dbReference>
<dbReference type="GO" id="GO:0004523">
    <property type="term" value="F:RNA-DNA hybrid ribonuclease activity"/>
    <property type="evidence" value="ECO:0007669"/>
    <property type="project" value="InterPro"/>
</dbReference>
<dbReference type="Proteomes" id="UP000087766">
    <property type="component" value="Chromosome 8"/>
</dbReference>
<dbReference type="GO" id="GO:0003676">
    <property type="term" value="F:nucleic acid binding"/>
    <property type="evidence" value="ECO:0007669"/>
    <property type="project" value="InterPro"/>
</dbReference>
<proteinExistence type="predicted"/>
<dbReference type="InterPro" id="IPR012337">
    <property type="entry name" value="RNaseH-like_sf"/>
</dbReference>
<dbReference type="InterPro" id="IPR000477">
    <property type="entry name" value="RT_dom"/>
</dbReference>
<evidence type="ECO:0000313" key="5">
    <source>
        <dbReference type="RefSeq" id="XP_014511508.1"/>
    </source>
</evidence>
<dbReference type="AlphaFoldDB" id="A0A1S3UZI9"/>
<dbReference type="PANTHER" id="PTHR48475">
    <property type="entry name" value="RIBONUCLEASE H"/>
    <property type="match status" value="1"/>
</dbReference>
<dbReference type="InterPro" id="IPR043502">
    <property type="entry name" value="DNA/RNA_pol_sf"/>
</dbReference>
<name>A0A1S3UZI9_VIGRR</name>
<dbReference type="STRING" id="3916.A0A1S3UZI9"/>
<dbReference type="OrthoDB" id="912942at2759"/>
<dbReference type="GeneID" id="106770199"/>
<dbReference type="Gene3D" id="3.30.420.10">
    <property type="entry name" value="Ribonuclease H-like superfamily/Ribonuclease H"/>
    <property type="match status" value="1"/>
</dbReference>
<dbReference type="SUPFAM" id="SSF53098">
    <property type="entry name" value="Ribonuclease H-like"/>
    <property type="match status" value="1"/>
</dbReference>